<keyword evidence="1" id="KW-0812">Transmembrane</keyword>
<keyword evidence="1" id="KW-0472">Membrane</keyword>
<evidence type="ECO:0000313" key="3">
    <source>
        <dbReference type="Proteomes" id="UP000727490"/>
    </source>
</evidence>
<sequence length="231" mass="26014">METKKIFLMIAMLFTITSAWSHALWIVTSPKGEKGKKHEIKIHYGEYAEGHIEALDDWYSDTREFELWLVSPSGEKQKLGTTPHSKYFDASFTPEQDGEYFLYISHAAKDLGGKTIYQFNTSASVKVGHSNGKSLAESIPSDLKIIPQNENSYLVLYKNQVSPGTSVELAGPTGWSKVFTTDDLGMVTIETPWEGSYLLEAITSVKESGQHHGNPYEAIWRCATYRFDIIF</sequence>
<keyword evidence="1" id="KW-1133">Transmembrane helix</keyword>
<gene>
    <name evidence="2" type="ORF">EGN73_04050</name>
</gene>
<feature type="transmembrane region" description="Helical" evidence="1">
    <location>
        <begin position="6"/>
        <end position="27"/>
    </location>
</feature>
<dbReference type="RefSeq" id="WP_219287193.1">
    <property type="nucleotide sequence ID" value="NZ_RPHB01000002.1"/>
</dbReference>
<accession>A0A951IWF5</accession>
<evidence type="ECO:0000313" key="2">
    <source>
        <dbReference type="EMBL" id="MBW3466981.1"/>
    </source>
</evidence>
<organism evidence="2 3">
    <name type="scientific">Arthrospiribacter ruber</name>
    <dbReference type="NCBI Taxonomy" id="2487934"/>
    <lineage>
        <taxon>Bacteria</taxon>
        <taxon>Pseudomonadati</taxon>
        <taxon>Bacteroidota</taxon>
        <taxon>Cytophagia</taxon>
        <taxon>Cytophagales</taxon>
        <taxon>Cyclobacteriaceae</taxon>
        <taxon>Arthrospiribacter</taxon>
    </lineage>
</organism>
<dbReference type="EMBL" id="RPHB01000002">
    <property type="protein sequence ID" value="MBW3466981.1"/>
    <property type="molecule type" value="Genomic_DNA"/>
</dbReference>
<reference evidence="2 3" key="1">
    <citation type="journal article" date="2020" name="Syst. Appl. Microbiol.">
        <title>Arthrospiribacter ruber gen. nov., sp. nov., a novel bacterium isolated from Arthrospira cultures.</title>
        <authorList>
            <person name="Waleron M."/>
            <person name="Misztak A."/>
            <person name="Waleron M.M."/>
            <person name="Furmaniak M."/>
            <person name="Mrozik A."/>
            <person name="Waleron K."/>
        </authorList>
    </citation>
    <scope>NUCLEOTIDE SEQUENCE [LARGE SCALE GENOMIC DNA]</scope>
    <source>
        <strain evidence="2 3">DPMB0001</strain>
    </source>
</reference>
<dbReference type="Proteomes" id="UP000727490">
    <property type="component" value="Unassembled WGS sequence"/>
</dbReference>
<name>A0A951IWF5_9BACT</name>
<keyword evidence="3" id="KW-1185">Reference proteome</keyword>
<protein>
    <submittedName>
        <fullName evidence="2">Nickel uptake transporter family protein</fullName>
    </submittedName>
</protein>
<dbReference type="AlphaFoldDB" id="A0A951IWF5"/>
<proteinExistence type="predicted"/>
<comment type="caution">
    <text evidence="2">The sequence shown here is derived from an EMBL/GenBank/DDBJ whole genome shotgun (WGS) entry which is preliminary data.</text>
</comment>
<evidence type="ECO:0000256" key="1">
    <source>
        <dbReference type="SAM" id="Phobius"/>
    </source>
</evidence>